<accession>A0ABY6UWZ9</accession>
<sequence>MKPVYPRHVKHLLAEKSTLIFNKSRVGLGFIERFVHRSPELVTTKQGHKKLPLELWDLIFKFATSDFRGDECYLVLPKRLHVFNQDEVVIVCERVQPFDPVGDLWSFCHILDMACIRQTSKHDKGGKRTLTDRQARTGATIMVNIQRPRKPPSIQILFSRITIPDVIARVQGGECDVCSGYRYICSSCEKGVPGTHWVCNTYEECGAIHPCPRCIGYYTLFNDDSVYSGYKNSEAMGDKGYVNWTMGRMRRLGYS</sequence>
<name>A0ABY6UWZ9_BIOOC</name>
<reference evidence="1 2" key="1">
    <citation type="submission" date="2019-06" db="EMBL/GenBank/DDBJ databases">
        <authorList>
            <person name="Broberg M."/>
        </authorList>
    </citation>
    <scope>NUCLEOTIDE SEQUENCE [LARGE SCALE GENOMIC DNA]</scope>
</reference>
<proteinExistence type="predicted"/>
<evidence type="ECO:0000313" key="1">
    <source>
        <dbReference type="EMBL" id="VUC35603.1"/>
    </source>
</evidence>
<comment type="caution">
    <text evidence="1">The sequence shown here is derived from an EMBL/GenBank/DDBJ whole genome shotgun (WGS) entry which is preliminary data.</text>
</comment>
<organism evidence="1 2">
    <name type="scientific">Bionectria ochroleuca</name>
    <name type="common">Gliocladium roseum</name>
    <dbReference type="NCBI Taxonomy" id="29856"/>
    <lineage>
        <taxon>Eukaryota</taxon>
        <taxon>Fungi</taxon>
        <taxon>Dikarya</taxon>
        <taxon>Ascomycota</taxon>
        <taxon>Pezizomycotina</taxon>
        <taxon>Sordariomycetes</taxon>
        <taxon>Hypocreomycetidae</taxon>
        <taxon>Hypocreales</taxon>
        <taxon>Bionectriaceae</taxon>
        <taxon>Clonostachys</taxon>
    </lineage>
</organism>
<dbReference type="EMBL" id="CABFNS010000915">
    <property type="protein sequence ID" value="VUC35603.1"/>
    <property type="molecule type" value="Genomic_DNA"/>
</dbReference>
<dbReference type="Proteomes" id="UP000766486">
    <property type="component" value="Unassembled WGS sequence"/>
</dbReference>
<protein>
    <submittedName>
        <fullName evidence="1">Uncharacterized protein</fullName>
    </submittedName>
</protein>
<keyword evidence="2" id="KW-1185">Reference proteome</keyword>
<gene>
    <name evidence="1" type="ORF">CLO192961_LOCUS422007</name>
</gene>
<evidence type="ECO:0000313" key="2">
    <source>
        <dbReference type="Proteomes" id="UP000766486"/>
    </source>
</evidence>